<dbReference type="GO" id="GO:0016020">
    <property type="term" value="C:membrane"/>
    <property type="evidence" value="ECO:0007669"/>
    <property type="project" value="UniProtKB-SubCell"/>
</dbReference>
<dbReference type="InterPro" id="IPR020846">
    <property type="entry name" value="MFS_dom"/>
</dbReference>
<feature type="transmembrane region" description="Helical" evidence="6">
    <location>
        <begin position="37"/>
        <end position="57"/>
    </location>
</feature>
<name>A0A6A6AVF4_9PLEO</name>
<feature type="compositionally biased region" description="Low complexity" evidence="5">
    <location>
        <begin position="1339"/>
        <end position="1351"/>
    </location>
</feature>
<feature type="region of interest" description="Disordered" evidence="5">
    <location>
        <begin position="784"/>
        <end position="803"/>
    </location>
</feature>
<dbReference type="PANTHER" id="PTHR23507">
    <property type="entry name" value="ZGC:174356"/>
    <property type="match status" value="1"/>
</dbReference>
<feature type="transmembrane region" description="Helical" evidence="6">
    <location>
        <begin position="347"/>
        <end position="366"/>
    </location>
</feature>
<dbReference type="Gene3D" id="1.20.1250.20">
    <property type="entry name" value="MFS general substrate transporter like domains"/>
    <property type="match status" value="1"/>
</dbReference>
<feature type="transmembrane region" description="Helical" evidence="6">
    <location>
        <begin position="137"/>
        <end position="160"/>
    </location>
</feature>
<feature type="transmembrane region" description="Helical" evidence="6">
    <location>
        <begin position="301"/>
        <end position="327"/>
    </location>
</feature>
<keyword evidence="3 6" id="KW-1133">Transmembrane helix</keyword>
<feature type="region of interest" description="Disordered" evidence="5">
    <location>
        <begin position="1"/>
        <end position="23"/>
    </location>
</feature>
<feature type="region of interest" description="Disordered" evidence="5">
    <location>
        <begin position="1513"/>
        <end position="1540"/>
    </location>
</feature>
<feature type="transmembrane region" description="Helical" evidence="6">
    <location>
        <begin position="437"/>
        <end position="456"/>
    </location>
</feature>
<evidence type="ECO:0000256" key="2">
    <source>
        <dbReference type="ARBA" id="ARBA00022692"/>
    </source>
</evidence>
<keyword evidence="2 6" id="KW-0812">Transmembrane</keyword>
<feature type="compositionally biased region" description="Low complexity" evidence="5">
    <location>
        <begin position="1297"/>
        <end position="1309"/>
    </location>
</feature>
<feature type="transmembrane region" description="Helical" evidence="6">
    <location>
        <begin position="230"/>
        <end position="249"/>
    </location>
</feature>
<evidence type="ECO:0000313" key="9">
    <source>
        <dbReference type="Proteomes" id="UP000799771"/>
    </source>
</evidence>
<feature type="compositionally biased region" description="Basic and acidic residues" evidence="5">
    <location>
        <begin position="994"/>
        <end position="1017"/>
    </location>
</feature>
<gene>
    <name evidence="8" type="ORF">P153DRAFT_419501</name>
</gene>
<feature type="compositionally biased region" description="Basic and acidic residues" evidence="5">
    <location>
        <begin position="1287"/>
        <end position="1296"/>
    </location>
</feature>
<feature type="region of interest" description="Disordered" evidence="5">
    <location>
        <begin position="1279"/>
        <end position="1410"/>
    </location>
</feature>
<dbReference type="InterPro" id="IPR036259">
    <property type="entry name" value="MFS_trans_sf"/>
</dbReference>
<feature type="compositionally biased region" description="Polar residues" evidence="5">
    <location>
        <begin position="1"/>
        <end position="10"/>
    </location>
</feature>
<feature type="compositionally biased region" description="Basic and acidic residues" evidence="5">
    <location>
        <begin position="1513"/>
        <end position="1523"/>
    </location>
</feature>
<feature type="compositionally biased region" description="Polar residues" evidence="5">
    <location>
        <begin position="606"/>
        <end position="633"/>
    </location>
</feature>
<sequence>MATLTSSPRDSPNERSPLVSPTRPPASLRLLPGKRPWIWLAVSIFLVISIIDVGKFLGEIPRTRLYEANICLNYYRENDPSKIDSDGNVPETLCKLDVVQQKLTIIVGWQNKFDTILGILLAVPFGALADRVGRKRILTASLVGLQLKAAWVLIICYFTRLPLQLTWLSSVFYLIGGGPITAMALAITMLSDIVPPEKRTIMFLYQTASVLVAETIAAMLALQLVVTGSWLPLLISLAIQQVGVLVTVISPETLRYRDLSEPEDRDDQAIEPQIQGHGLKLEDQIQNFHSTVRFFKSDRTLAMVIFTFMINSLGGQGMNLIVIYALMRYRLSMMDISYLLSFRTDTYFVAVAALIPIVYLSLLKYLRLSVHSADVWIARVSIVLTTISFLIMGIATHLAMLILGMLIFNLGTGYTSAMRSIAIHIAGGQASTDIGKLMCTIAVVESVGAMIAVPLLNQLLQWGGDLDGVWLGLPFFVAMLAFAGVTVLTFAIAAKDKGAVYVEVRNEDEDDEDEESRSSAMDECIRRGSCYLKARSASNLAEPLDLDAARKDALAAATAAFARAQAQDALERNNKRSSDMSRSKSNASRKSLTSQGSHFPQRESSFRSLNVQKTGQPPTTQRHSRAPTMTTEQFPPFYPMPEMPISAPRPLSAQPSISFNENGRPSSQPKPHRLSASSSVTSQQIRKARSMYYASSIQTGSPISRPPAKYLTTPPSIDVSPSVNISSVLPPNRTMRPSPLAGLRPPTAIAPDETVDQARDKVLQGFQQRSIKHKPSIFLAPFKKRQEKTKEKGKHPTSGMISVSAVSHQVYEESTADITTDDFEPQPEPKERRSFSGSLKSRFKKVFRRTSNKTTILPPQQVEANRNHLGITHVSPSNLHLSLEVPSPDEETLLRARSRTPSLEVIHESKDSIGSEGERVATASLKRKSLPFPSLTAFRDPMALESLTEEASTPSINPKRVFSALMKEINSSKSTQAQANFAERTPGADSDIFESSKTKELHCTGREIHSSASRDFRPSVSSEQRPPSRRPASAAAQSVQSKASSIKSLGRAIRSTIRTVTPTQHRATPCPDHNASVRDEDESPDSTATFESGSHDNQDMTLGSVDDPEGLVSFRGATPDYRTHVATPSAEQIERRVERAKSRWKTPLDETEEPDLPRETNRNYTVTNFTQREKVYSTDHVHDHELFKFPTSPAPHPVMSPLSPSVYSRNTDGVSILPNDSVMSFQGTDGLQRQHDGGSAVILTSQSVRSYVIGTPSPRRRSSTRSSRDWKAWLSHEVSGMETTSQEELRIRESRRSSSNSTKLSRNSKPSPDSVIPSPNSTKATPSPKVYSDLFVPSTHPTTQRATNTTTGRSDGHPKSKENVTPSSVHGGKRPNTSPLGLNLRPKSLQPLSFNSLRPNTPNGGQYTTNLAESENLDYNPDFPATSPARPRVRATLRPISPEKLARRPKSAFDLRGAHTLLPRPTSELRRPALHLKISSGTLRSIEEPSHEAEGQATGGVLDERETTPGQRMADKFLRERKSITAIEGSGSGKKGMRGNLLLVREDTPAFL</sequence>
<feature type="compositionally biased region" description="Basic residues" evidence="5">
    <location>
        <begin position="784"/>
        <end position="795"/>
    </location>
</feature>
<reference evidence="8" key="1">
    <citation type="journal article" date="2020" name="Stud. Mycol.">
        <title>101 Dothideomycetes genomes: a test case for predicting lifestyles and emergence of pathogens.</title>
        <authorList>
            <person name="Haridas S."/>
            <person name="Albert R."/>
            <person name="Binder M."/>
            <person name="Bloem J."/>
            <person name="Labutti K."/>
            <person name="Salamov A."/>
            <person name="Andreopoulos B."/>
            <person name="Baker S."/>
            <person name="Barry K."/>
            <person name="Bills G."/>
            <person name="Bluhm B."/>
            <person name="Cannon C."/>
            <person name="Castanera R."/>
            <person name="Culley D."/>
            <person name="Daum C."/>
            <person name="Ezra D."/>
            <person name="Gonzalez J."/>
            <person name="Henrissat B."/>
            <person name="Kuo A."/>
            <person name="Liang C."/>
            <person name="Lipzen A."/>
            <person name="Lutzoni F."/>
            <person name="Magnuson J."/>
            <person name="Mondo S."/>
            <person name="Nolan M."/>
            <person name="Ohm R."/>
            <person name="Pangilinan J."/>
            <person name="Park H.-J."/>
            <person name="Ramirez L."/>
            <person name="Alfaro M."/>
            <person name="Sun H."/>
            <person name="Tritt A."/>
            <person name="Yoshinaga Y."/>
            <person name="Zwiers L.-H."/>
            <person name="Turgeon B."/>
            <person name="Goodwin S."/>
            <person name="Spatafora J."/>
            <person name="Crous P."/>
            <person name="Grigoriev I."/>
        </authorList>
    </citation>
    <scope>NUCLEOTIDE SEQUENCE</scope>
    <source>
        <strain evidence="8">CBS 119687</strain>
    </source>
</reference>
<feature type="compositionally biased region" description="Low complexity" evidence="5">
    <location>
        <begin position="1018"/>
        <end position="1045"/>
    </location>
</feature>
<evidence type="ECO:0000256" key="5">
    <source>
        <dbReference type="SAM" id="MobiDB-lite"/>
    </source>
</evidence>
<dbReference type="SUPFAM" id="SSF103473">
    <property type="entry name" value="MFS general substrate transporter"/>
    <property type="match status" value="1"/>
</dbReference>
<dbReference type="EMBL" id="ML977497">
    <property type="protein sequence ID" value="KAF2134934.1"/>
    <property type="molecule type" value="Genomic_DNA"/>
</dbReference>
<accession>A0A6A6AVF4</accession>
<feature type="compositionally biased region" description="Polar residues" evidence="5">
    <location>
        <begin position="583"/>
        <end position="599"/>
    </location>
</feature>
<feature type="transmembrane region" description="Helical" evidence="6">
    <location>
        <begin position="172"/>
        <end position="191"/>
    </location>
</feature>
<evidence type="ECO:0000256" key="6">
    <source>
        <dbReference type="SAM" id="Phobius"/>
    </source>
</evidence>
<dbReference type="Proteomes" id="UP000799771">
    <property type="component" value="Unassembled WGS sequence"/>
</dbReference>
<dbReference type="OrthoDB" id="194139at2759"/>
<dbReference type="InterPro" id="IPR011701">
    <property type="entry name" value="MFS"/>
</dbReference>
<feature type="compositionally biased region" description="Basic and acidic residues" evidence="5">
    <location>
        <begin position="1132"/>
        <end position="1141"/>
    </location>
</feature>
<organism evidence="8 9">
    <name type="scientific">Dothidotthia symphoricarpi CBS 119687</name>
    <dbReference type="NCBI Taxonomy" id="1392245"/>
    <lineage>
        <taxon>Eukaryota</taxon>
        <taxon>Fungi</taxon>
        <taxon>Dikarya</taxon>
        <taxon>Ascomycota</taxon>
        <taxon>Pezizomycotina</taxon>
        <taxon>Dothideomycetes</taxon>
        <taxon>Pleosporomycetidae</taxon>
        <taxon>Pleosporales</taxon>
        <taxon>Dothidotthiaceae</taxon>
        <taxon>Dothidotthia</taxon>
    </lineage>
</organism>
<keyword evidence="4 6" id="KW-0472">Membrane</keyword>
<feature type="transmembrane region" description="Helical" evidence="6">
    <location>
        <begin position="468"/>
        <end position="493"/>
    </location>
</feature>
<keyword evidence="9" id="KW-1185">Reference proteome</keyword>
<feature type="region of interest" description="Disordered" evidence="5">
    <location>
        <begin position="817"/>
        <end position="839"/>
    </location>
</feature>
<comment type="subcellular location">
    <subcellularLocation>
        <location evidence="1">Membrane</location>
        <topology evidence="1">Multi-pass membrane protein</topology>
    </subcellularLocation>
</comment>
<evidence type="ECO:0000259" key="7">
    <source>
        <dbReference type="PROSITE" id="PS50850"/>
    </source>
</evidence>
<feature type="compositionally biased region" description="Polar residues" evidence="5">
    <location>
        <begin position="1056"/>
        <end position="1066"/>
    </location>
</feature>
<feature type="region of interest" description="Disordered" evidence="5">
    <location>
        <begin position="976"/>
        <end position="1160"/>
    </location>
</feature>
<dbReference type="GO" id="GO:0022857">
    <property type="term" value="F:transmembrane transporter activity"/>
    <property type="evidence" value="ECO:0007669"/>
    <property type="project" value="InterPro"/>
</dbReference>
<feature type="transmembrane region" description="Helical" evidence="6">
    <location>
        <begin position="373"/>
        <end position="392"/>
    </location>
</feature>
<dbReference type="PANTHER" id="PTHR23507:SF1">
    <property type="entry name" value="FI18259P1-RELATED"/>
    <property type="match status" value="1"/>
</dbReference>
<dbReference type="Pfam" id="PF07690">
    <property type="entry name" value="MFS_1"/>
    <property type="match status" value="1"/>
</dbReference>
<dbReference type="GeneID" id="54412623"/>
<dbReference type="CDD" id="cd06174">
    <property type="entry name" value="MFS"/>
    <property type="match status" value="1"/>
</dbReference>
<evidence type="ECO:0000256" key="4">
    <source>
        <dbReference type="ARBA" id="ARBA00023136"/>
    </source>
</evidence>
<feature type="region of interest" description="Disordered" evidence="5">
    <location>
        <begin position="722"/>
        <end position="745"/>
    </location>
</feature>
<dbReference type="RefSeq" id="XP_033529321.1">
    <property type="nucleotide sequence ID" value="XM_033672191.1"/>
</dbReference>
<evidence type="ECO:0000256" key="3">
    <source>
        <dbReference type="ARBA" id="ARBA00022989"/>
    </source>
</evidence>
<feature type="region of interest" description="Disordered" evidence="5">
    <location>
        <begin position="567"/>
        <end position="687"/>
    </location>
</feature>
<feature type="compositionally biased region" description="Basic and acidic residues" evidence="5">
    <location>
        <begin position="569"/>
        <end position="582"/>
    </location>
</feature>
<feature type="compositionally biased region" description="Polar residues" evidence="5">
    <location>
        <begin position="653"/>
        <end position="685"/>
    </location>
</feature>
<feature type="transmembrane region" description="Helical" evidence="6">
    <location>
        <begin position="203"/>
        <end position="224"/>
    </location>
</feature>
<proteinExistence type="predicted"/>
<evidence type="ECO:0000256" key="1">
    <source>
        <dbReference type="ARBA" id="ARBA00004141"/>
    </source>
</evidence>
<evidence type="ECO:0000313" key="8">
    <source>
        <dbReference type="EMBL" id="KAF2134934.1"/>
    </source>
</evidence>
<protein>
    <submittedName>
        <fullName evidence="8">MFS general substrate transporter</fullName>
    </submittedName>
</protein>
<dbReference type="PROSITE" id="PS50850">
    <property type="entry name" value="MFS"/>
    <property type="match status" value="1"/>
</dbReference>
<feature type="domain" description="Major facilitator superfamily (MFS) profile" evidence="7">
    <location>
        <begin position="47"/>
        <end position="496"/>
    </location>
</feature>
<feature type="compositionally biased region" description="Polar residues" evidence="5">
    <location>
        <begin position="1390"/>
        <end position="1410"/>
    </location>
</feature>